<protein>
    <submittedName>
        <fullName evidence="1">Uncharacterized protein</fullName>
    </submittedName>
</protein>
<evidence type="ECO:0000313" key="2">
    <source>
        <dbReference type="Proteomes" id="UP000622166"/>
    </source>
</evidence>
<evidence type="ECO:0000313" key="1">
    <source>
        <dbReference type="EMBL" id="GGY99779.1"/>
    </source>
</evidence>
<gene>
    <name evidence="1" type="ORF">GCM10010365_18140</name>
</gene>
<accession>A0A918PDW5</accession>
<dbReference type="Proteomes" id="UP000622166">
    <property type="component" value="Unassembled WGS sequence"/>
</dbReference>
<proteinExistence type="predicted"/>
<dbReference type="EMBL" id="BMVW01000002">
    <property type="protein sequence ID" value="GGY99779.1"/>
    <property type="molecule type" value="Genomic_DNA"/>
</dbReference>
<comment type="caution">
    <text evidence="1">The sequence shown here is derived from an EMBL/GenBank/DDBJ whole genome shotgun (WGS) entry which is preliminary data.</text>
</comment>
<name>A0A918PDW5_9ACTN</name>
<sequence length="67" mass="7664">MIIIVAVLLLPAVWGLLLGMAWWEEHLFDEADRPRHARARRHLRLIRGGRDTRDAVAPVTGRERDAA</sequence>
<reference evidence="1" key="1">
    <citation type="journal article" date="2014" name="Int. J. Syst. Evol. Microbiol.">
        <title>Complete genome sequence of Corynebacterium casei LMG S-19264T (=DSM 44701T), isolated from a smear-ripened cheese.</title>
        <authorList>
            <consortium name="US DOE Joint Genome Institute (JGI-PGF)"/>
            <person name="Walter F."/>
            <person name="Albersmeier A."/>
            <person name="Kalinowski J."/>
            <person name="Ruckert C."/>
        </authorList>
    </citation>
    <scope>NUCLEOTIDE SEQUENCE</scope>
    <source>
        <strain evidence="1">JCM 4815</strain>
    </source>
</reference>
<dbReference type="AlphaFoldDB" id="A0A918PDW5"/>
<organism evidence="1 2">
    <name type="scientific">Streptomyces poonensis</name>
    <dbReference type="NCBI Taxonomy" id="68255"/>
    <lineage>
        <taxon>Bacteria</taxon>
        <taxon>Bacillati</taxon>
        <taxon>Actinomycetota</taxon>
        <taxon>Actinomycetes</taxon>
        <taxon>Kitasatosporales</taxon>
        <taxon>Streptomycetaceae</taxon>
        <taxon>Streptomyces</taxon>
    </lineage>
</organism>
<reference evidence="1" key="2">
    <citation type="submission" date="2020-09" db="EMBL/GenBank/DDBJ databases">
        <authorList>
            <person name="Sun Q."/>
            <person name="Ohkuma M."/>
        </authorList>
    </citation>
    <scope>NUCLEOTIDE SEQUENCE</scope>
    <source>
        <strain evidence="1">JCM 4815</strain>
    </source>
</reference>
<dbReference type="RefSeq" id="WP_229858517.1">
    <property type="nucleotide sequence ID" value="NZ_BMVW01000002.1"/>
</dbReference>
<keyword evidence="2" id="KW-1185">Reference proteome</keyword>